<keyword evidence="4 9" id="KW-0863">Zinc-finger</keyword>
<dbReference type="InterPro" id="IPR013083">
    <property type="entry name" value="Znf_RING/FYVE/PHD"/>
</dbReference>
<dbReference type="InterPro" id="IPR001965">
    <property type="entry name" value="Znf_PHD"/>
</dbReference>
<dbReference type="Proteomes" id="UP000230423">
    <property type="component" value="Unassembled WGS sequence"/>
</dbReference>
<comment type="similarity">
    <text evidence="2">Belongs to the ING family.</text>
</comment>
<dbReference type="InterPro" id="IPR011011">
    <property type="entry name" value="Znf_FYVE_PHD"/>
</dbReference>
<feature type="compositionally biased region" description="Basic and acidic residues" evidence="10">
    <location>
        <begin position="272"/>
        <end position="294"/>
    </location>
</feature>
<reference evidence="12 13" key="1">
    <citation type="submission" date="2015-09" db="EMBL/GenBank/DDBJ databases">
        <title>Draft genome of the parasitic nematode Teladorsagia circumcincta isolate WARC Sus (inbred).</title>
        <authorList>
            <person name="Mitreva M."/>
        </authorList>
    </citation>
    <scope>NUCLEOTIDE SEQUENCE [LARGE SCALE GENOMIC DNA]</scope>
    <source>
        <strain evidence="12 13">S</strain>
    </source>
</reference>
<gene>
    <name evidence="12" type="ORF">TELCIR_01683</name>
</gene>
<sequence length="454" mass="51323">MMCFVYLCKDYTSKAPNSELSHSNSSVFCVAKDLLQFLTNGHGPSENKDAEEPICSIVRKGALGLLAHRSCGFTGDCAGAIRTIYQTMASHPFLDMFFKLYELLHNQIDAIAESQKEQLFDLYVEWVKSNAGAPRADLNRKEIVRLMEKVRLDLDRRDIERQDEIYVKLVHLYKKMDFIPKEYSDTKCVQFMRATGQTSEAVAGAESPSKSGSDEMSSSRPAPTNWLLLHEDRPPKRKDVPNDKRKKAKRHPKPMAEEPKKTAAVGSKKGLKSRDPIESAGKKNRRPSMDEKVFTKVVRRSTRQPKKGKRSKKRLAKNTDDASSSPSLILSEDQPEIYEYDEDDDARYCYCNRVGDIYFFTAQRCANNTAANLRSFDLMIACDGQYCEYGGWFHMECVGLTEAPPGKWYCRTCIHNYNDVGSEINNDVIVKEEIVEDDGQYGGPFEASTNGGNA</sequence>
<feature type="domain" description="PHD-type" evidence="11">
    <location>
        <begin position="346"/>
        <end position="416"/>
    </location>
</feature>
<accession>A0A2G9V2Q7</accession>
<evidence type="ECO:0000256" key="4">
    <source>
        <dbReference type="ARBA" id="ARBA00022771"/>
    </source>
</evidence>
<protein>
    <submittedName>
        <fullName evidence="12">PHD-finger</fullName>
    </submittedName>
</protein>
<feature type="site" description="Histone H3K4me3 binding" evidence="7">
    <location>
        <position position="379"/>
    </location>
</feature>
<dbReference type="PANTHER" id="PTHR10333">
    <property type="entry name" value="INHIBITOR OF GROWTH PROTEIN"/>
    <property type="match status" value="1"/>
</dbReference>
<dbReference type="GO" id="GO:0005634">
    <property type="term" value="C:nucleus"/>
    <property type="evidence" value="ECO:0007669"/>
    <property type="project" value="UniProtKB-SubCell"/>
</dbReference>
<feature type="site" description="Histone H3K4me3 binding" evidence="7">
    <location>
        <position position="383"/>
    </location>
</feature>
<dbReference type="OrthoDB" id="5411773at2759"/>
<feature type="compositionally biased region" description="Basic residues" evidence="10">
    <location>
        <begin position="297"/>
        <end position="316"/>
    </location>
</feature>
<dbReference type="AlphaFoldDB" id="A0A2G9V2Q7"/>
<feature type="binding site" evidence="8">
    <location>
        <position position="349"/>
    </location>
    <ligand>
        <name>Zn(2+)</name>
        <dbReference type="ChEBI" id="CHEBI:29105"/>
        <label>1</label>
    </ligand>
</feature>
<feature type="binding site" evidence="8">
    <location>
        <position position="351"/>
    </location>
    <ligand>
        <name>Zn(2+)</name>
        <dbReference type="ChEBI" id="CHEBI:29105"/>
        <label>1</label>
    </ligand>
</feature>
<evidence type="ECO:0000256" key="10">
    <source>
        <dbReference type="SAM" id="MobiDB-lite"/>
    </source>
</evidence>
<proteinExistence type="inferred from homology"/>
<dbReference type="GO" id="GO:0008270">
    <property type="term" value="F:zinc ion binding"/>
    <property type="evidence" value="ECO:0007669"/>
    <property type="project" value="UniProtKB-KW"/>
</dbReference>
<keyword evidence="3 8" id="KW-0479">Metal-binding</keyword>
<evidence type="ECO:0000256" key="8">
    <source>
        <dbReference type="PIRSR" id="PIRSR628651-51"/>
    </source>
</evidence>
<feature type="binding site" evidence="8">
    <location>
        <position position="387"/>
    </location>
    <ligand>
        <name>Zn(2+)</name>
        <dbReference type="ChEBI" id="CHEBI:29105"/>
        <label>2</label>
    </ligand>
</feature>
<dbReference type="CDD" id="cd15505">
    <property type="entry name" value="PHD_ING"/>
    <property type="match status" value="1"/>
</dbReference>
<feature type="binding site" evidence="8">
    <location>
        <position position="397"/>
    </location>
    <ligand>
        <name>Zn(2+)</name>
        <dbReference type="ChEBI" id="CHEBI:29105"/>
        <label>1</label>
    </ligand>
</feature>
<evidence type="ECO:0000256" key="9">
    <source>
        <dbReference type="PROSITE-ProRule" id="PRU00146"/>
    </source>
</evidence>
<keyword evidence="13" id="KW-1185">Reference proteome</keyword>
<evidence type="ECO:0000256" key="2">
    <source>
        <dbReference type="ARBA" id="ARBA00010210"/>
    </source>
</evidence>
<feature type="binding site" evidence="8">
    <location>
        <position position="394"/>
    </location>
    <ligand>
        <name>Zn(2+)</name>
        <dbReference type="ChEBI" id="CHEBI:29105"/>
        <label>1</label>
    </ligand>
</feature>
<dbReference type="SUPFAM" id="SSF57903">
    <property type="entry name" value="FYVE/PHD zinc finger"/>
    <property type="match status" value="1"/>
</dbReference>
<evidence type="ECO:0000256" key="5">
    <source>
        <dbReference type="ARBA" id="ARBA00022833"/>
    </source>
</evidence>
<feature type="binding site" evidence="8">
    <location>
        <position position="410"/>
    </location>
    <ligand>
        <name>Zn(2+)</name>
        <dbReference type="ChEBI" id="CHEBI:29105"/>
        <label>2</label>
    </ligand>
</feature>
<keyword evidence="6" id="KW-0539">Nucleus</keyword>
<feature type="binding site" evidence="8">
    <location>
        <position position="382"/>
    </location>
    <ligand>
        <name>Zn(2+)</name>
        <dbReference type="ChEBI" id="CHEBI:29105"/>
        <label>2</label>
    </ligand>
</feature>
<comment type="subcellular location">
    <subcellularLocation>
        <location evidence="1">Nucleus</location>
    </subcellularLocation>
</comment>
<evidence type="ECO:0000256" key="7">
    <source>
        <dbReference type="PIRSR" id="PIRSR628651-50"/>
    </source>
</evidence>
<feature type="site" description="Histone H3K4me3 binding" evidence="7">
    <location>
        <position position="392"/>
    </location>
</feature>
<dbReference type="InterPro" id="IPR059153">
    <property type="entry name" value="NSD_PHD-1st"/>
</dbReference>
<evidence type="ECO:0000313" key="13">
    <source>
        <dbReference type="Proteomes" id="UP000230423"/>
    </source>
</evidence>
<evidence type="ECO:0000259" key="11">
    <source>
        <dbReference type="PROSITE" id="PS50016"/>
    </source>
</evidence>
<keyword evidence="5 8" id="KW-0862">Zinc</keyword>
<dbReference type="Gene3D" id="3.30.40.10">
    <property type="entry name" value="Zinc/RING finger domain, C3HC4 (zinc finger)"/>
    <property type="match status" value="1"/>
</dbReference>
<feature type="region of interest" description="Disordered" evidence="10">
    <location>
        <begin position="197"/>
        <end position="328"/>
    </location>
</feature>
<feature type="compositionally biased region" description="Basic and acidic residues" evidence="10">
    <location>
        <begin position="229"/>
        <end position="243"/>
    </location>
</feature>
<dbReference type="SMART" id="SM00249">
    <property type="entry name" value="PHD"/>
    <property type="match status" value="1"/>
</dbReference>
<dbReference type="Pfam" id="PF23011">
    <property type="entry name" value="PHD-1st_NSD"/>
    <property type="match status" value="1"/>
</dbReference>
<dbReference type="PROSITE" id="PS50016">
    <property type="entry name" value="ZF_PHD_2"/>
    <property type="match status" value="1"/>
</dbReference>
<feature type="site" description="Histone H3K4me3 binding" evidence="7">
    <location>
        <position position="348"/>
    </location>
</feature>
<evidence type="ECO:0000256" key="1">
    <source>
        <dbReference type="ARBA" id="ARBA00004123"/>
    </source>
</evidence>
<evidence type="ECO:0000256" key="6">
    <source>
        <dbReference type="ARBA" id="ARBA00023242"/>
    </source>
</evidence>
<feature type="binding site" evidence="8">
    <location>
        <position position="413"/>
    </location>
    <ligand>
        <name>Zn(2+)</name>
        <dbReference type="ChEBI" id="CHEBI:29105"/>
        <label>2</label>
    </ligand>
</feature>
<feature type="compositionally biased region" description="Polar residues" evidence="10">
    <location>
        <begin position="208"/>
        <end position="222"/>
    </location>
</feature>
<dbReference type="InterPro" id="IPR019787">
    <property type="entry name" value="Znf_PHD-finger"/>
</dbReference>
<name>A0A2G9V2Q7_TELCI</name>
<feature type="compositionally biased region" description="Basic residues" evidence="10">
    <location>
        <begin position="244"/>
        <end position="253"/>
    </location>
</feature>
<dbReference type="EMBL" id="KZ345067">
    <property type="protein sequence ID" value="PIO76252.1"/>
    <property type="molecule type" value="Genomic_DNA"/>
</dbReference>
<evidence type="ECO:0000256" key="3">
    <source>
        <dbReference type="ARBA" id="ARBA00022723"/>
    </source>
</evidence>
<organism evidence="12 13">
    <name type="scientific">Teladorsagia circumcincta</name>
    <name type="common">Brown stomach worm</name>
    <name type="synonym">Ostertagia circumcincta</name>
    <dbReference type="NCBI Taxonomy" id="45464"/>
    <lineage>
        <taxon>Eukaryota</taxon>
        <taxon>Metazoa</taxon>
        <taxon>Ecdysozoa</taxon>
        <taxon>Nematoda</taxon>
        <taxon>Chromadorea</taxon>
        <taxon>Rhabditida</taxon>
        <taxon>Rhabditina</taxon>
        <taxon>Rhabditomorpha</taxon>
        <taxon>Strongyloidea</taxon>
        <taxon>Trichostrongylidae</taxon>
        <taxon>Teladorsagia</taxon>
    </lineage>
</organism>
<dbReference type="InterPro" id="IPR028651">
    <property type="entry name" value="ING_fam"/>
</dbReference>
<evidence type="ECO:0000313" key="12">
    <source>
        <dbReference type="EMBL" id="PIO76252.1"/>
    </source>
</evidence>